<dbReference type="InterPro" id="IPR015813">
    <property type="entry name" value="Pyrv/PenolPyrv_kinase-like_dom"/>
</dbReference>
<evidence type="ECO:0000313" key="14">
    <source>
        <dbReference type="Proteomes" id="UP000254425"/>
    </source>
</evidence>
<feature type="domain" description="PEP-utilising enzyme C-terminal" evidence="11">
    <location>
        <begin position="309"/>
        <end position="614"/>
    </location>
</feature>
<keyword evidence="5" id="KW-0479">Metal-binding</keyword>
<accession>A0A345XP69</accession>
<evidence type="ECO:0000259" key="12">
    <source>
        <dbReference type="Pfam" id="PF05524"/>
    </source>
</evidence>
<keyword evidence="13" id="KW-0670">Pyruvate</keyword>
<dbReference type="SUPFAM" id="SSF51621">
    <property type="entry name" value="Phosphoenolpyruvate/pyruvate domain"/>
    <property type="match status" value="1"/>
</dbReference>
<proteinExistence type="inferred from homology"/>
<keyword evidence="4 13" id="KW-0808">Transferase</keyword>
<dbReference type="SUPFAM" id="SSF52009">
    <property type="entry name" value="Phosphohistidine domain"/>
    <property type="match status" value="1"/>
</dbReference>
<comment type="cofactor">
    <cofactor evidence="1">
        <name>Mg(2+)</name>
        <dbReference type="ChEBI" id="CHEBI:18420"/>
    </cofactor>
</comment>
<dbReference type="Pfam" id="PF00391">
    <property type="entry name" value="PEP-utilizers"/>
    <property type="match status" value="1"/>
</dbReference>
<comment type="similarity">
    <text evidence="2">Belongs to the PEP-utilizing enzyme family.</text>
</comment>
<feature type="compositionally biased region" description="Basic and acidic residues" evidence="9">
    <location>
        <begin position="8"/>
        <end position="36"/>
    </location>
</feature>
<sequence>MTPAQRPPGEHRTEGIAHRTEAADRTAGGDRTESAADRTAAGSRTEAAPRMPAPRTPSRVAAVRCGFAGKPAADGTALGILHRTDRPLARPEPAAEPAETAERRVTEAFDAVADRLLGLSASLRADGKEDQADIMEVTALLAQDPDLRSRAVAGARRGTAAAAAVREAAEAYATVIGSLSDPTLAERATDVRQVGRRVLAELSGSTLPPPGQPLVLVAHEIGAADLLEPGRTVVAAASVTGGPNGHAAIVARSLGIPLLLDVDPALTELPDGEQLLVDASASLAVSRPEPSERAAALAAMDAARARREAVAAQRHLPPETVDGHRMVLNANVATAAEAGAALEANADGVGLLRTELPFLTARSWPTRAQHTAALAPVLRRLGGGAVTVRTLDFADDKLPPFLVGERPEGQALGRGLPLMLAAPEAFGDQFRALLEAARTDAGPTRKDAGPTRRDAGPKAGGGAAPDLRIMIPMVADVSELHACRGILYRTAAELGVEAPPLGVMVELPEAVAAADELARTAAFLSIGSNDLTCQLLGLDRRDPSATPALAAHPRVLEAIGQVVNAARRHHRSVSVCGDAAAHPLVTPLLIGLGVDALSVASGALDEVRARVRGLARDDCAALAAEALTLSTAEEVWALVRRDCP</sequence>
<dbReference type="Gene3D" id="3.50.30.10">
    <property type="entry name" value="Phosphohistidine domain"/>
    <property type="match status" value="1"/>
</dbReference>
<evidence type="ECO:0000256" key="5">
    <source>
        <dbReference type="ARBA" id="ARBA00022723"/>
    </source>
</evidence>
<name>A0A345XP69_9ACTN</name>
<dbReference type="Proteomes" id="UP000254425">
    <property type="component" value="Chromosome"/>
</dbReference>
<dbReference type="PROSITE" id="PS00370">
    <property type="entry name" value="PEP_ENZYMES_PHOS_SITE"/>
    <property type="match status" value="1"/>
</dbReference>
<dbReference type="Pfam" id="PF05524">
    <property type="entry name" value="PEP-utilisers_N"/>
    <property type="match status" value="1"/>
</dbReference>
<dbReference type="Gene3D" id="1.10.274.10">
    <property type="entry name" value="PtsI, HPr-binding domain"/>
    <property type="match status" value="1"/>
</dbReference>
<organism evidence="13 14">
    <name type="scientific">Streptomyces armeniacus</name>
    <dbReference type="NCBI Taxonomy" id="83291"/>
    <lineage>
        <taxon>Bacteria</taxon>
        <taxon>Bacillati</taxon>
        <taxon>Actinomycetota</taxon>
        <taxon>Actinomycetes</taxon>
        <taxon>Kitasatosporales</taxon>
        <taxon>Streptomycetaceae</taxon>
        <taxon>Streptomyces</taxon>
    </lineage>
</organism>
<feature type="compositionally biased region" description="Basic and acidic residues" evidence="9">
    <location>
        <begin position="443"/>
        <end position="456"/>
    </location>
</feature>
<feature type="region of interest" description="Disordered" evidence="9">
    <location>
        <begin position="1"/>
        <end position="59"/>
    </location>
</feature>
<dbReference type="PRINTS" id="PR01736">
    <property type="entry name" value="PHPHTRNFRASE"/>
</dbReference>
<evidence type="ECO:0000256" key="8">
    <source>
        <dbReference type="ARBA" id="ARBA00033235"/>
    </source>
</evidence>
<dbReference type="PANTHER" id="PTHR46244:SF3">
    <property type="entry name" value="PHOSPHOENOLPYRUVATE-PROTEIN PHOSPHOTRANSFERASE"/>
    <property type="match status" value="1"/>
</dbReference>
<dbReference type="InterPro" id="IPR040442">
    <property type="entry name" value="Pyrv_kinase-like_dom_sf"/>
</dbReference>
<protein>
    <recommendedName>
        <fullName evidence="3">Phosphoenolpyruvate-protein phosphotransferase</fullName>
    </recommendedName>
    <alternativeName>
        <fullName evidence="8">Phosphotransferase system, enzyme I</fullName>
    </alternativeName>
</protein>
<dbReference type="Gene3D" id="3.20.20.60">
    <property type="entry name" value="Phosphoenolpyruvate-binding domains"/>
    <property type="match status" value="1"/>
</dbReference>
<dbReference type="RefSeq" id="WP_208878277.1">
    <property type="nucleotide sequence ID" value="NZ_CP031320.1"/>
</dbReference>
<keyword evidence="7" id="KW-0460">Magnesium</keyword>
<evidence type="ECO:0000256" key="3">
    <source>
        <dbReference type="ARBA" id="ARBA00016544"/>
    </source>
</evidence>
<dbReference type="InterPro" id="IPR000121">
    <property type="entry name" value="PEP_util_C"/>
</dbReference>
<evidence type="ECO:0000256" key="2">
    <source>
        <dbReference type="ARBA" id="ARBA00007837"/>
    </source>
</evidence>
<evidence type="ECO:0000259" key="10">
    <source>
        <dbReference type="Pfam" id="PF00391"/>
    </source>
</evidence>
<evidence type="ECO:0000256" key="7">
    <source>
        <dbReference type="ARBA" id="ARBA00022842"/>
    </source>
</evidence>
<dbReference type="InterPro" id="IPR018274">
    <property type="entry name" value="PEP_util_AS"/>
</dbReference>
<keyword evidence="6" id="KW-0418">Kinase</keyword>
<evidence type="ECO:0000313" key="13">
    <source>
        <dbReference type="EMBL" id="AXK33435.1"/>
    </source>
</evidence>
<evidence type="ECO:0000259" key="11">
    <source>
        <dbReference type="Pfam" id="PF02896"/>
    </source>
</evidence>
<dbReference type="GO" id="GO:0009401">
    <property type="term" value="P:phosphoenolpyruvate-dependent sugar phosphotransferase system"/>
    <property type="evidence" value="ECO:0007669"/>
    <property type="project" value="InterPro"/>
</dbReference>
<feature type="region of interest" description="Disordered" evidence="9">
    <location>
        <begin position="439"/>
        <end position="463"/>
    </location>
</feature>
<feature type="domain" description="PEP-utilising enzyme mobile" evidence="10">
    <location>
        <begin position="213"/>
        <end position="280"/>
    </location>
</feature>
<reference evidence="13 14" key="1">
    <citation type="submission" date="2018-07" db="EMBL/GenBank/DDBJ databases">
        <title>Draft genome of the type strain Streptomyces armeniacus ATCC 15676.</title>
        <authorList>
            <person name="Labana P."/>
            <person name="Gosse J.T."/>
            <person name="Boddy C.N."/>
        </authorList>
    </citation>
    <scope>NUCLEOTIDE SEQUENCE [LARGE SCALE GENOMIC DNA]</scope>
    <source>
        <strain evidence="13 14">ATCC 15676</strain>
    </source>
</reference>
<dbReference type="GO" id="GO:0046872">
    <property type="term" value="F:metal ion binding"/>
    <property type="evidence" value="ECO:0007669"/>
    <property type="project" value="UniProtKB-KW"/>
</dbReference>
<keyword evidence="14" id="KW-1185">Reference proteome</keyword>
<dbReference type="PANTHER" id="PTHR46244">
    <property type="entry name" value="PHOSPHOENOLPYRUVATE-PROTEIN PHOSPHOTRANSFERASE"/>
    <property type="match status" value="1"/>
</dbReference>
<dbReference type="EMBL" id="CP031320">
    <property type="protein sequence ID" value="AXK33435.1"/>
    <property type="molecule type" value="Genomic_DNA"/>
</dbReference>
<evidence type="ECO:0000256" key="1">
    <source>
        <dbReference type="ARBA" id="ARBA00001946"/>
    </source>
</evidence>
<evidence type="ECO:0000256" key="4">
    <source>
        <dbReference type="ARBA" id="ARBA00022679"/>
    </source>
</evidence>
<gene>
    <name evidence="13" type="ORF">DVA86_13000</name>
</gene>
<dbReference type="KEGG" id="sarm:DVA86_13000"/>
<dbReference type="InterPro" id="IPR036618">
    <property type="entry name" value="PtsI_HPr-bd_sf"/>
</dbReference>
<dbReference type="GO" id="GO:0016301">
    <property type="term" value="F:kinase activity"/>
    <property type="evidence" value="ECO:0007669"/>
    <property type="project" value="UniProtKB-KW"/>
</dbReference>
<feature type="domain" description="Phosphotransferase system enzyme I N-terminal" evidence="12">
    <location>
        <begin position="69"/>
        <end position="187"/>
    </location>
</feature>
<dbReference type="AlphaFoldDB" id="A0A345XP69"/>
<dbReference type="InterPro" id="IPR008279">
    <property type="entry name" value="PEP-util_enz_mobile_dom"/>
</dbReference>
<evidence type="ECO:0000256" key="9">
    <source>
        <dbReference type="SAM" id="MobiDB-lite"/>
    </source>
</evidence>
<dbReference type="Pfam" id="PF02896">
    <property type="entry name" value="PEP-utilizers_C"/>
    <property type="match status" value="1"/>
</dbReference>
<dbReference type="SUPFAM" id="SSF47831">
    <property type="entry name" value="Enzyme I of the PEP:sugar phosphotransferase system HPr-binding (sub)domain"/>
    <property type="match status" value="1"/>
</dbReference>
<dbReference type="InterPro" id="IPR050499">
    <property type="entry name" value="PEP-utilizing_PTS_enzyme"/>
</dbReference>
<evidence type="ECO:0000256" key="6">
    <source>
        <dbReference type="ARBA" id="ARBA00022777"/>
    </source>
</evidence>
<dbReference type="InterPro" id="IPR008731">
    <property type="entry name" value="PTS_EIN"/>
</dbReference>
<dbReference type="InterPro" id="IPR036637">
    <property type="entry name" value="Phosphohistidine_dom_sf"/>
</dbReference>